<comment type="caution">
    <text evidence="9">The sequence shown here is derived from an EMBL/GenBank/DDBJ whole genome shotgun (WGS) entry which is preliminary data.</text>
</comment>
<dbReference type="CDD" id="cd06261">
    <property type="entry name" value="TM_PBP2"/>
    <property type="match status" value="1"/>
</dbReference>
<dbReference type="InterPro" id="IPR050366">
    <property type="entry name" value="BP-dependent_transpt_permease"/>
</dbReference>
<feature type="transmembrane region" description="Helical" evidence="7">
    <location>
        <begin position="108"/>
        <end position="130"/>
    </location>
</feature>
<evidence type="ECO:0000259" key="8">
    <source>
        <dbReference type="PROSITE" id="PS50928"/>
    </source>
</evidence>
<feature type="domain" description="ABC transmembrane type-1" evidence="8">
    <location>
        <begin position="73"/>
        <end position="263"/>
    </location>
</feature>
<reference evidence="9" key="1">
    <citation type="journal article" date="2021" name="PeerJ">
        <title>Extensive microbial diversity within the chicken gut microbiome revealed by metagenomics and culture.</title>
        <authorList>
            <person name="Gilroy R."/>
            <person name="Ravi A."/>
            <person name="Getino M."/>
            <person name="Pursley I."/>
            <person name="Horton D.L."/>
            <person name="Alikhan N.F."/>
            <person name="Baker D."/>
            <person name="Gharbi K."/>
            <person name="Hall N."/>
            <person name="Watson M."/>
            <person name="Adriaenssens E.M."/>
            <person name="Foster-Nyarko E."/>
            <person name="Jarju S."/>
            <person name="Secka A."/>
            <person name="Antonio M."/>
            <person name="Oren A."/>
            <person name="Chaudhuri R.R."/>
            <person name="La Ragione R."/>
            <person name="Hildebrand F."/>
            <person name="Pallen M.J."/>
        </authorList>
    </citation>
    <scope>NUCLEOTIDE SEQUENCE</scope>
    <source>
        <strain evidence="9">ChiSxjej3B15-24422</strain>
    </source>
</reference>
<dbReference type="Pfam" id="PF00528">
    <property type="entry name" value="BPD_transp_1"/>
    <property type="match status" value="1"/>
</dbReference>
<sequence>MKKRIWLNGRKRTLLLFLAAVVLLAGIGAAGAFCHDAALLTDFSRKDRMPCPAYPFGTDWMGRDMLKRTLAGLSLSLRIGLLTAGISALLALALGTAAAVAGRWADACIGFVIDMLMGIPHILLLLLISYACGRGMRGVVIGVALTHWPSLARLIRGEVLQLKESEYVRTAARLGTGRLQIAVRHMLPHLFPQFAVGLVLMFPHAVLHEASVTFLGFGLPNEEPAIGVILSESMRYLITGNWWLALFPGLMLVLTVMLFYAAGGALKKLLDPASAQE</sequence>
<dbReference type="SUPFAM" id="SSF161098">
    <property type="entry name" value="MetI-like"/>
    <property type="match status" value="1"/>
</dbReference>
<organism evidence="9 10">
    <name type="scientific">Candidatus Eisenbergiella pullistercoris</name>
    <dbReference type="NCBI Taxonomy" id="2838555"/>
    <lineage>
        <taxon>Bacteria</taxon>
        <taxon>Bacillati</taxon>
        <taxon>Bacillota</taxon>
        <taxon>Clostridia</taxon>
        <taxon>Lachnospirales</taxon>
        <taxon>Lachnospiraceae</taxon>
        <taxon>Eisenbergiella</taxon>
    </lineage>
</organism>
<comment type="subcellular location">
    <subcellularLocation>
        <location evidence="1 7">Cell membrane</location>
        <topology evidence="1 7">Multi-pass membrane protein</topology>
    </subcellularLocation>
</comment>
<dbReference type="PANTHER" id="PTHR43386:SF23">
    <property type="entry name" value="ABC TRANSPORTER"/>
    <property type="match status" value="1"/>
</dbReference>
<dbReference type="InterPro" id="IPR035906">
    <property type="entry name" value="MetI-like_sf"/>
</dbReference>
<keyword evidence="2 7" id="KW-0813">Transport</keyword>
<dbReference type="PANTHER" id="PTHR43386">
    <property type="entry name" value="OLIGOPEPTIDE TRANSPORT SYSTEM PERMEASE PROTEIN APPC"/>
    <property type="match status" value="1"/>
</dbReference>
<proteinExistence type="inferred from homology"/>
<keyword evidence="5 7" id="KW-1133">Transmembrane helix</keyword>
<evidence type="ECO:0000256" key="1">
    <source>
        <dbReference type="ARBA" id="ARBA00004651"/>
    </source>
</evidence>
<keyword evidence="4 7" id="KW-0812">Transmembrane</keyword>
<dbReference type="AlphaFoldDB" id="A0A9D1YLY6"/>
<evidence type="ECO:0000313" key="10">
    <source>
        <dbReference type="Proteomes" id="UP000824007"/>
    </source>
</evidence>
<keyword evidence="6 7" id="KW-0472">Membrane</keyword>
<evidence type="ECO:0000256" key="7">
    <source>
        <dbReference type="RuleBase" id="RU363032"/>
    </source>
</evidence>
<comment type="similarity">
    <text evidence="7">Belongs to the binding-protein-dependent transport system permease family.</text>
</comment>
<dbReference type="GO" id="GO:0005886">
    <property type="term" value="C:plasma membrane"/>
    <property type="evidence" value="ECO:0007669"/>
    <property type="project" value="UniProtKB-SubCell"/>
</dbReference>
<reference evidence="9" key="2">
    <citation type="submission" date="2021-04" db="EMBL/GenBank/DDBJ databases">
        <authorList>
            <person name="Gilroy R."/>
        </authorList>
    </citation>
    <scope>NUCLEOTIDE SEQUENCE</scope>
    <source>
        <strain evidence="9">ChiSxjej3B15-24422</strain>
    </source>
</reference>
<dbReference type="Proteomes" id="UP000824007">
    <property type="component" value="Unassembled WGS sequence"/>
</dbReference>
<accession>A0A9D1YLY6</accession>
<protein>
    <submittedName>
        <fullName evidence="9">ABC transporter permease</fullName>
    </submittedName>
</protein>
<evidence type="ECO:0000256" key="2">
    <source>
        <dbReference type="ARBA" id="ARBA00022448"/>
    </source>
</evidence>
<feature type="transmembrane region" description="Helical" evidence="7">
    <location>
        <begin position="242"/>
        <end position="262"/>
    </location>
</feature>
<dbReference type="Gene3D" id="1.10.3720.10">
    <property type="entry name" value="MetI-like"/>
    <property type="match status" value="1"/>
</dbReference>
<evidence type="ECO:0000256" key="6">
    <source>
        <dbReference type="ARBA" id="ARBA00023136"/>
    </source>
</evidence>
<keyword evidence="3" id="KW-1003">Cell membrane</keyword>
<evidence type="ECO:0000256" key="5">
    <source>
        <dbReference type="ARBA" id="ARBA00022989"/>
    </source>
</evidence>
<dbReference type="GO" id="GO:0055085">
    <property type="term" value="P:transmembrane transport"/>
    <property type="evidence" value="ECO:0007669"/>
    <property type="project" value="InterPro"/>
</dbReference>
<evidence type="ECO:0000256" key="4">
    <source>
        <dbReference type="ARBA" id="ARBA00022692"/>
    </source>
</evidence>
<evidence type="ECO:0000313" key="9">
    <source>
        <dbReference type="EMBL" id="HIY59345.1"/>
    </source>
</evidence>
<dbReference type="EMBL" id="DXDD01000018">
    <property type="protein sequence ID" value="HIY59345.1"/>
    <property type="molecule type" value="Genomic_DNA"/>
</dbReference>
<name>A0A9D1YLY6_9FIRM</name>
<dbReference type="InterPro" id="IPR000515">
    <property type="entry name" value="MetI-like"/>
</dbReference>
<dbReference type="PROSITE" id="PS50928">
    <property type="entry name" value="ABC_TM1"/>
    <property type="match status" value="1"/>
</dbReference>
<evidence type="ECO:0000256" key="3">
    <source>
        <dbReference type="ARBA" id="ARBA00022475"/>
    </source>
</evidence>
<gene>
    <name evidence="9" type="ORF">H9831_01480</name>
</gene>
<feature type="transmembrane region" description="Helical" evidence="7">
    <location>
        <begin position="75"/>
        <end position="101"/>
    </location>
</feature>